<protein>
    <submittedName>
        <fullName evidence="1">Uncharacterized protein</fullName>
    </submittedName>
</protein>
<gene>
    <name evidence="1" type="ORF">E2C01_014261</name>
</gene>
<accession>A0A5B7DJM5</accession>
<evidence type="ECO:0000313" key="1">
    <source>
        <dbReference type="EMBL" id="MPC21279.1"/>
    </source>
</evidence>
<dbReference type="AlphaFoldDB" id="A0A5B7DJM5"/>
<proteinExistence type="predicted"/>
<evidence type="ECO:0000313" key="2">
    <source>
        <dbReference type="Proteomes" id="UP000324222"/>
    </source>
</evidence>
<sequence length="85" mass="9470">MRPYKWAADSQEAMRFSRSCGSEDRGDFDSSGIYSPSSFIITLIIIQISHFQTANTSQKLQTVEPAQCLVTCPTLQHTITPVTTK</sequence>
<comment type="caution">
    <text evidence="1">The sequence shown here is derived from an EMBL/GenBank/DDBJ whole genome shotgun (WGS) entry which is preliminary data.</text>
</comment>
<organism evidence="1 2">
    <name type="scientific">Portunus trituberculatus</name>
    <name type="common">Swimming crab</name>
    <name type="synonym">Neptunus trituberculatus</name>
    <dbReference type="NCBI Taxonomy" id="210409"/>
    <lineage>
        <taxon>Eukaryota</taxon>
        <taxon>Metazoa</taxon>
        <taxon>Ecdysozoa</taxon>
        <taxon>Arthropoda</taxon>
        <taxon>Crustacea</taxon>
        <taxon>Multicrustacea</taxon>
        <taxon>Malacostraca</taxon>
        <taxon>Eumalacostraca</taxon>
        <taxon>Eucarida</taxon>
        <taxon>Decapoda</taxon>
        <taxon>Pleocyemata</taxon>
        <taxon>Brachyura</taxon>
        <taxon>Eubrachyura</taxon>
        <taxon>Portunoidea</taxon>
        <taxon>Portunidae</taxon>
        <taxon>Portuninae</taxon>
        <taxon>Portunus</taxon>
    </lineage>
</organism>
<dbReference type="EMBL" id="VSRR010000959">
    <property type="protein sequence ID" value="MPC21279.1"/>
    <property type="molecule type" value="Genomic_DNA"/>
</dbReference>
<keyword evidence="2" id="KW-1185">Reference proteome</keyword>
<dbReference type="Proteomes" id="UP000324222">
    <property type="component" value="Unassembled WGS sequence"/>
</dbReference>
<name>A0A5B7DJM5_PORTR</name>
<reference evidence="1 2" key="1">
    <citation type="submission" date="2019-05" db="EMBL/GenBank/DDBJ databases">
        <title>Another draft genome of Portunus trituberculatus and its Hox gene families provides insights of decapod evolution.</title>
        <authorList>
            <person name="Jeong J.-H."/>
            <person name="Song I."/>
            <person name="Kim S."/>
            <person name="Choi T."/>
            <person name="Kim D."/>
            <person name="Ryu S."/>
            <person name="Kim W."/>
        </authorList>
    </citation>
    <scope>NUCLEOTIDE SEQUENCE [LARGE SCALE GENOMIC DNA]</scope>
    <source>
        <tissue evidence="1">Muscle</tissue>
    </source>
</reference>